<sequence>MSASFYQRCRAELQRYEAEKAFPEGYTGLNKEIMEIQESAREQLGPTPRLSEAALNNLKEGQIALTGQSVPIPVSVFRPAALKLADAFSRVAGQPFPVEKIFALSGSSGDDWHTLAEDLLAGRLDLAELAEGSGYNTETIAYFLHSLLVPFYEHQSEPYRQMLMDKEIAWNRGFCPVCGSPARYGVYYGEKGFRKLYCGLCRTEWPFPRHMCPHCENPEMASIRSFTIGGDQAHAAEVCDHCQSYLKATDERQLRRECIAAVEDLATPGIDLTAAGQGLSRPA</sequence>
<dbReference type="InterPro" id="IPR056797">
    <property type="entry name" value="FdhE_central"/>
</dbReference>
<proteinExistence type="predicted"/>
<dbReference type="PANTHER" id="PTHR37689">
    <property type="entry name" value="PROTEIN FDHE"/>
    <property type="match status" value="1"/>
</dbReference>
<dbReference type="SUPFAM" id="SSF144020">
    <property type="entry name" value="FdhE-like"/>
    <property type="match status" value="1"/>
</dbReference>
<dbReference type="AlphaFoldDB" id="A0AAU8GE98"/>
<protein>
    <submittedName>
        <fullName evidence="4">Formate dehydrogenase accessory protein FdhE</fullName>
    </submittedName>
</protein>
<dbReference type="Pfam" id="PF24860">
    <property type="entry name" value="FdhE_C"/>
    <property type="match status" value="1"/>
</dbReference>
<evidence type="ECO:0000313" key="4">
    <source>
        <dbReference type="EMBL" id="XCH34028.1"/>
    </source>
</evidence>
<feature type="domain" description="FdhE C-terminal" evidence="3">
    <location>
        <begin position="212"/>
        <end position="281"/>
    </location>
</feature>
<dbReference type="InterPro" id="IPR006452">
    <property type="entry name" value="Formate_DH_accessory"/>
</dbReference>
<dbReference type="RefSeq" id="WP_353715214.1">
    <property type="nucleotide sequence ID" value="NZ_CP159307.1"/>
</dbReference>
<accession>A0AAU8GE98</accession>
<evidence type="ECO:0000256" key="1">
    <source>
        <dbReference type="ARBA" id="ARBA00022490"/>
    </source>
</evidence>
<gene>
    <name evidence="4" type="ORF">ABV300_03880</name>
</gene>
<feature type="domain" description="FdhE central" evidence="2">
    <location>
        <begin position="174"/>
        <end position="209"/>
    </location>
</feature>
<dbReference type="CDD" id="cd16341">
    <property type="entry name" value="FdhE"/>
    <property type="match status" value="1"/>
</dbReference>
<dbReference type="GO" id="GO:0051604">
    <property type="term" value="P:protein maturation"/>
    <property type="evidence" value="ECO:0007669"/>
    <property type="project" value="TreeGrafter"/>
</dbReference>
<dbReference type="InterPro" id="IPR024064">
    <property type="entry name" value="FdhE-like_sf"/>
</dbReference>
<evidence type="ECO:0000259" key="3">
    <source>
        <dbReference type="Pfam" id="PF24860"/>
    </source>
</evidence>
<keyword evidence="1" id="KW-0963">Cytoplasm</keyword>
<dbReference type="InterPro" id="IPR056796">
    <property type="entry name" value="FdhE_C"/>
</dbReference>
<dbReference type="PANTHER" id="PTHR37689:SF1">
    <property type="entry name" value="PROTEIN FDHE"/>
    <property type="match status" value="1"/>
</dbReference>
<dbReference type="GO" id="GO:0005829">
    <property type="term" value="C:cytosol"/>
    <property type="evidence" value="ECO:0007669"/>
    <property type="project" value="TreeGrafter"/>
</dbReference>
<dbReference type="GO" id="GO:0008199">
    <property type="term" value="F:ferric iron binding"/>
    <property type="evidence" value="ECO:0007669"/>
    <property type="project" value="TreeGrafter"/>
</dbReference>
<reference evidence="4" key="1">
    <citation type="submission" date="2024-06" db="EMBL/GenBank/DDBJ databases">
        <title>A Novel Isolate, Dehalogenimonas sp. Strain 4OHTPN, Dechlorinates Aromatic 4 Hydroxy chlorothalonil by a Novel Reductive Dehalogenase.</title>
        <authorList>
            <person name="Liu G."/>
        </authorList>
    </citation>
    <scope>NUCLEOTIDE SEQUENCE</scope>
    <source>
        <strain evidence="4">4OHTPN</strain>
    </source>
</reference>
<dbReference type="Gene3D" id="3.90.1670.10">
    <property type="entry name" value="FdhE-like domain"/>
    <property type="match status" value="1"/>
</dbReference>
<dbReference type="EMBL" id="CP159307">
    <property type="protein sequence ID" value="XCH34028.1"/>
    <property type="molecule type" value="Genomic_DNA"/>
</dbReference>
<name>A0AAU8GE98_9CHLR</name>
<dbReference type="Pfam" id="PF24859">
    <property type="entry name" value="FdhE_central"/>
    <property type="match status" value="1"/>
</dbReference>
<organism evidence="4">
    <name type="scientific">Dehalogenimonas sp. 4OHTPN</name>
    <dbReference type="NCBI Taxonomy" id="3166643"/>
    <lineage>
        <taxon>Bacteria</taxon>
        <taxon>Bacillati</taxon>
        <taxon>Chloroflexota</taxon>
        <taxon>Dehalococcoidia</taxon>
        <taxon>Dehalococcoidales</taxon>
        <taxon>Dehalococcoidaceae</taxon>
        <taxon>Dehalogenimonas</taxon>
    </lineage>
</organism>
<evidence type="ECO:0000259" key="2">
    <source>
        <dbReference type="Pfam" id="PF24859"/>
    </source>
</evidence>